<feature type="domain" description="Nucleoside phosphorylase" evidence="4">
    <location>
        <begin position="25"/>
        <end position="256"/>
    </location>
</feature>
<dbReference type="GO" id="GO:0004850">
    <property type="term" value="F:uridine phosphorylase activity"/>
    <property type="evidence" value="ECO:0007669"/>
    <property type="project" value="UniProtKB-EC"/>
</dbReference>
<dbReference type="OrthoDB" id="9772602at2"/>
<dbReference type="SUPFAM" id="SSF53167">
    <property type="entry name" value="Purine and uridine phosphorylases"/>
    <property type="match status" value="1"/>
</dbReference>
<dbReference type="AlphaFoldDB" id="A0A8D5A6S1"/>
<evidence type="ECO:0000313" key="5">
    <source>
        <dbReference type="EMBL" id="BBK26186.1"/>
    </source>
</evidence>
<evidence type="ECO:0000256" key="2">
    <source>
        <dbReference type="ARBA" id="ARBA00021980"/>
    </source>
</evidence>
<dbReference type="Pfam" id="PF01048">
    <property type="entry name" value="PNP_UDP_1"/>
    <property type="match status" value="1"/>
</dbReference>
<dbReference type="RefSeq" id="WP_144269341.1">
    <property type="nucleotide sequence ID" value="NZ_AP019697.1"/>
</dbReference>
<sequence length="267" mass="29032">MPNYAKDGEVMYHTGLTKEMIKGAKYALVPGDPGRVEGLAKALDPNAAFVASHRDFTTWTAEVNGQPILVMSTGMGGPCVTFAVEELARLGVKTFIRVGTTGSMQEDLNLGDIVINKAAVRMDGASKAYAPIEYPAAADMRVTLALEEAAGTLKIPFKTGISVSTDSFWPGQERYDSYAGYVRRAYQGSLEEYQHLGCTNFEMENATLFTLCDVMGLHAGSVCGVVAKRTDSETVAPHDVYEEAEKRFQKTVKLALKMLTGHFLVRI</sequence>
<evidence type="ECO:0000259" key="4">
    <source>
        <dbReference type="Pfam" id="PF01048"/>
    </source>
</evidence>
<dbReference type="InterPro" id="IPR000845">
    <property type="entry name" value="Nucleoside_phosphorylase_d"/>
</dbReference>
<proteinExistence type="predicted"/>
<dbReference type="InterPro" id="IPR035994">
    <property type="entry name" value="Nucleoside_phosphorylase_sf"/>
</dbReference>
<dbReference type="Gene3D" id="3.40.50.1580">
    <property type="entry name" value="Nucleoside phosphorylase domain"/>
    <property type="match status" value="1"/>
</dbReference>
<protein>
    <recommendedName>
        <fullName evidence="2">Uridine phosphorylase</fullName>
        <ecNumber evidence="1">2.4.2.3</ecNumber>
    </recommendedName>
</protein>
<dbReference type="PANTHER" id="PTHR43691">
    <property type="entry name" value="URIDINE PHOSPHORYLASE"/>
    <property type="match status" value="1"/>
</dbReference>
<organism evidence="5 6">
    <name type="scientific">Dialister hominis</name>
    <dbReference type="NCBI Taxonomy" id="2582419"/>
    <lineage>
        <taxon>Bacteria</taxon>
        <taxon>Bacillati</taxon>
        <taxon>Bacillota</taxon>
        <taxon>Negativicutes</taxon>
        <taxon>Veillonellales</taxon>
        <taxon>Veillonellaceae</taxon>
        <taxon>Dialister</taxon>
    </lineage>
</organism>
<dbReference type="Proteomes" id="UP000320585">
    <property type="component" value="Chromosome"/>
</dbReference>
<dbReference type="EMBL" id="AP019697">
    <property type="protein sequence ID" value="BBK26186.1"/>
    <property type="molecule type" value="Genomic_DNA"/>
</dbReference>
<accession>A0A8D5A6S1</accession>
<evidence type="ECO:0000313" key="6">
    <source>
        <dbReference type="Proteomes" id="UP000320585"/>
    </source>
</evidence>
<dbReference type="NCBIfam" id="NF008383">
    <property type="entry name" value="PRK11178.1"/>
    <property type="match status" value="1"/>
</dbReference>
<dbReference type="GO" id="GO:0005829">
    <property type="term" value="C:cytosol"/>
    <property type="evidence" value="ECO:0007669"/>
    <property type="project" value="TreeGrafter"/>
</dbReference>
<keyword evidence="6" id="KW-1185">Reference proteome</keyword>
<gene>
    <name evidence="5" type="primary">udp</name>
    <name evidence="5" type="ORF">Dia5BBH33_21210</name>
</gene>
<dbReference type="KEGG" id="dho:Dia5BBH33_21210"/>
<reference evidence="6" key="1">
    <citation type="submission" date="2019-05" db="EMBL/GenBank/DDBJ databases">
        <title>Complete genome sequencing of Dialister sp. strain 5BBH33.</title>
        <authorList>
            <person name="Sakamoto M."/>
            <person name="Murakami T."/>
            <person name="Mori H."/>
        </authorList>
    </citation>
    <scope>NUCLEOTIDE SEQUENCE [LARGE SCALE GENOMIC DNA]</scope>
    <source>
        <strain evidence="6">5BBH33</strain>
    </source>
</reference>
<dbReference type="EC" id="2.4.2.3" evidence="1"/>
<dbReference type="GeneID" id="92717314"/>
<name>A0A8D5A6S1_9FIRM</name>
<evidence type="ECO:0000256" key="1">
    <source>
        <dbReference type="ARBA" id="ARBA00011888"/>
    </source>
</evidence>
<comment type="catalytic activity">
    <reaction evidence="3">
        <text>uridine + phosphate = alpha-D-ribose 1-phosphate + uracil</text>
        <dbReference type="Rhea" id="RHEA:24388"/>
        <dbReference type="ChEBI" id="CHEBI:16704"/>
        <dbReference type="ChEBI" id="CHEBI:17568"/>
        <dbReference type="ChEBI" id="CHEBI:43474"/>
        <dbReference type="ChEBI" id="CHEBI:57720"/>
        <dbReference type="EC" id="2.4.2.3"/>
    </reaction>
</comment>
<dbReference type="CDD" id="cd17767">
    <property type="entry name" value="UP_EcUdp-like"/>
    <property type="match status" value="1"/>
</dbReference>
<dbReference type="GO" id="GO:0009116">
    <property type="term" value="P:nucleoside metabolic process"/>
    <property type="evidence" value="ECO:0007669"/>
    <property type="project" value="InterPro"/>
</dbReference>
<evidence type="ECO:0000256" key="3">
    <source>
        <dbReference type="ARBA" id="ARBA00048447"/>
    </source>
</evidence>
<dbReference type="PANTHER" id="PTHR43691:SF11">
    <property type="entry name" value="FI09636P-RELATED"/>
    <property type="match status" value="1"/>
</dbReference>